<gene>
    <name evidence="4" type="primary">xynA1_10</name>
    <name evidence="4" type="ORF">CLHUN_33080</name>
</gene>
<proteinExistence type="predicted"/>
<dbReference type="Gene3D" id="3.20.20.140">
    <property type="entry name" value="Metal-dependent hydrolases"/>
    <property type="match status" value="1"/>
</dbReference>
<evidence type="ECO:0000256" key="2">
    <source>
        <dbReference type="SAM" id="MobiDB-lite"/>
    </source>
</evidence>
<feature type="domain" description="SLH" evidence="3">
    <location>
        <begin position="1597"/>
        <end position="1660"/>
    </location>
</feature>
<dbReference type="Proteomes" id="UP000191554">
    <property type="component" value="Unassembled WGS sequence"/>
</dbReference>
<dbReference type="InterPro" id="IPR001119">
    <property type="entry name" value="SLH_dom"/>
</dbReference>
<protein>
    <submittedName>
        <fullName evidence="4">Endo-1,4-beta-xylanase A</fullName>
        <ecNumber evidence="4">3.2.1.8</ecNumber>
    </submittedName>
</protein>
<dbReference type="GO" id="GO:0031176">
    <property type="term" value="F:endo-1,4-beta-xylanase activity"/>
    <property type="evidence" value="ECO:0007669"/>
    <property type="project" value="UniProtKB-EC"/>
</dbReference>
<keyword evidence="4" id="KW-0624">Polysaccharide degradation</keyword>
<keyword evidence="4" id="KW-0326">Glycosidase</keyword>
<dbReference type="STRING" id="48256.CLHUN_33080"/>
<dbReference type="GO" id="GO:0045493">
    <property type="term" value="P:xylan catabolic process"/>
    <property type="evidence" value="ECO:0007669"/>
    <property type="project" value="UniProtKB-KW"/>
</dbReference>
<organism evidence="4 5">
    <name type="scientific">Ruminiclostridium hungatei</name>
    <name type="common">Clostridium hungatei</name>
    <dbReference type="NCBI Taxonomy" id="48256"/>
    <lineage>
        <taxon>Bacteria</taxon>
        <taxon>Bacillati</taxon>
        <taxon>Bacillota</taxon>
        <taxon>Clostridia</taxon>
        <taxon>Eubacteriales</taxon>
        <taxon>Oscillospiraceae</taxon>
        <taxon>Ruminiclostridium</taxon>
    </lineage>
</organism>
<name>A0A1V4SGA4_RUMHU</name>
<evidence type="ECO:0000313" key="4">
    <source>
        <dbReference type="EMBL" id="OPX42824.1"/>
    </source>
</evidence>
<keyword evidence="4" id="KW-0119">Carbohydrate metabolism</keyword>
<keyword evidence="1" id="KW-0677">Repeat</keyword>
<feature type="domain" description="SLH" evidence="3">
    <location>
        <begin position="1663"/>
        <end position="1725"/>
    </location>
</feature>
<accession>A0A1V4SGA4</accession>
<dbReference type="CDD" id="cd04486">
    <property type="entry name" value="YhcR_OBF_like"/>
    <property type="match status" value="1"/>
</dbReference>
<keyword evidence="4" id="KW-0858">Xylan degradation</keyword>
<evidence type="ECO:0000259" key="3">
    <source>
        <dbReference type="PROSITE" id="PS51272"/>
    </source>
</evidence>
<dbReference type="InterPro" id="IPR016195">
    <property type="entry name" value="Pol/histidinol_Pase-like"/>
</dbReference>
<feature type="region of interest" description="Disordered" evidence="2">
    <location>
        <begin position="1040"/>
        <end position="1059"/>
    </location>
</feature>
<keyword evidence="4" id="KW-0378">Hydrolase</keyword>
<dbReference type="EC" id="3.2.1.8" evidence="4"/>
<sequence>MKAGYLKNNLKAFFSVFLVLAIILTMQPPQVFAGSRAEMVAQWDFSSDPDPTRTLTAFAATGGANAAGASLSTSMGSRLGGYTPGNKSIYISGWENGADIKYWQLTLSAKGYENLRLSFNSFGSGTAPRDFKLQCSTDGINFADVPNGDFQSGSKHVEAPVKESLPLPSELDNSSNISILFLQTSNISIGSGTVGSGGNSRLYDIKILGDKIEGDIPPTQEAVGPVAAEPANGASIAGGSRVTLTTATGEAAIEYTLNGGSIQTINGASGTVVIDEFNQPGNTAVIRAKAVNGTAVGPESTFIYKQAQVEPVSADRSGKIQAGSEIGLSTATSGASISYILITKAGLPEEEVHNKSAYLGPVTLEKEMFPARILAAASAAGYLDSVQSAFDFALDDGTREEQVYFGQLHSHTNQSDGSGTLKEAYEYARNVAKLDFFAVTDHSNYFDTTASPAEYDSSSSNTKWQQCISAADAAATGSFVALYGYEMTWTGQVGHMNTFNTEGFVSRNNPKYTSSFAGMKNYYELLKTIPMSISQFNHPGKTFGDFNNFSDYDAAIDAQISLVEVGNGEGAIGSGGYFRSYEYYTRALDKGWHLAPTNNQDNHKGLWGTANTARTAIITDNLTRAGVYDALKKMRVYATEDSNLKIKYTANDQFLGTVLPTDTQRLNIRVELLDPDAPDKIGRVSLVTNGGRESHVQNFDTNTGVYLVNIEAPAKGYYYIKVVEADGDIAVTAPVWIGSVEKVGIASAASSVSMPVTGETLELSTEIFNNESETAKVDSITYKIGGNIFATGKAGQQIAPLGTLKDTISYTPSAAGVVTVEVSAEISLNSLTKIYTETLTLDVRAAEKLINLGIDASHLNEYVAGNYANSMTNFAKLAEEYDVRLVELKGGIASQKLEGLAGLILTPPNRKTGIGALGEYSDAEIQAVKDFCASGKTLIVCGLADYGDGRNAEKYHAAYQQNQILEAVGAKARLADDEVIDNTNYVPTQNFRLRFKNYNLGHEFLKGVNPEQEYSFYSGASIYLGDGDNSEVTVIVASHSTSESLDSDKDGRGGPGNPVASGNIPALAVENVSGGARVFVAGTVFMSNFEVQAAIDNSSELNYSNYAICQNIVKSMAPEAITPISQVQSAGEGEKFTVQGVVTSNSSGYQKDTAFFDCIYIQDETAGINLFPVSGDYRVGQKVQVTGTVGGYQGEKQLTVKKIELLDPGINQLPPAATATGEAGSEANRGRLVKVQGVVKSVGTANGIVETIVLNDGSGDARVFIDGYINPSVNLDFVREGQQIQAVGLGSVDTLGARLRVRDRNELQPVSDTVDFSQTSPASASQRDIKITQTSVEAVPTVNSSREAVLRLTLAEARKLVDNAVAAEKDGKAAVIDIRSIRQRGTIKSSVRLENELLRRLADETGARFRIDTGLGAFEFTGRSLDSIADLSGGQEISFIIEEFESELLPESLKKLVGGRPVYDVGVWAGNSSIQEFGVDNVRISIPFSLKDGENPDAVVVYFIDQYGKASPVTGIYNRDTGEAVFMTNHLSIYAVGCNFVDFIDTSGSRWKAAIDFTAARQLMAGMGNGKFGTELPITRAMLVTVLGKMANAEQSGILGYSDVRPGQYYTPYIAWAEENGIAAGTGKGRFSPQRPVTREELAVILNNFLKYENSALTAKENKAAAVDQARISPWARAAVEIVVSLGLLELKSDNSFEPYEVVTRAEFAAIIKKYTEMSLENEVK</sequence>
<evidence type="ECO:0000313" key="5">
    <source>
        <dbReference type="Proteomes" id="UP000191554"/>
    </source>
</evidence>
<dbReference type="OrthoDB" id="9801679at2"/>
<dbReference type="Pfam" id="PF00395">
    <property type="entry name" value="SLH"/>
    <property type="match status" value="3"/>
</dbReference>
<reference evidence="4 5" key="1">
    <citation type="submission" date="2017-03" db="EMBL/GenBank/DDBJ databases">
        <title>Genome sequence of Clostridium hungatei DSM 14427.</title>
        <authorList>
            <person name="Poehlein A."/>
            <person name="Daniel R."/>
        </authorList>
    </citation>
    <scope>NUCLEOTIDE SEQUENCE [LARGE SCALE GENOMIC DNA]</scope>
    <source>
        <strain evidence="4 5">DSM 14427</strain>
    </source>
</reference>
<dbReference type="NCBIfam" id="NF038032">
    <property type="entry name" value="CehA_McbA_metalo"/>
    <property type="match status" value="1"/>
</dbReference>
<dbReference type="EMBL" id="MZGX01000024">
    <property type="protein sequence ID" value="OPX42824.1"/>
    <property type="molecule type" value="Genomic_DNA"/>
</dbReference>
<dbReference type="SUPFAM" id="SSF89550">
    <property type="entry name" value="PHP domain-like"/>
    <property type="match status" value="1"/>
</dbReference>
<dbReference type="RefSeq" id="WP_080065745.1">
    <property type="nucleotide sequence ID" value="NZ_MZGX01000024.1"/>
</dbReference>
<dbReference type="PROSITE" id="PS51272">
    <property type="entry name" value="SLH"/>
    <property type="match status" value="2"/>
</dbReference>
<comment type="caution">
    <text evidence="4">The sequence shown here is derived from an EMBL/GenBank/DDBJ whole genome shotgun (WGS) entry which is preliminary data.</text>
</comment>
<keyword evidence="5" id="KW-1185">Reference proteome</keyword>
<evidence type="ECO:0000256" key="1">
    <source>
        <dbReference type="ARBA" id="ARBA00022737"/>
    </source>
</evidence>